<feature type="transmembrane region" description="Helical" evidence="12">
    <location>
        <begin position="6"/>
        <end position="25"/>
    </location>
</feature>
<dbReference type="PANTHER" id="PTHR28286:SF2">
    <property type="entry name" value="BACTERIORHODOPSIN _OPSIN, NOPA (EUROFUNG)"/>
    <property type="match status" value="1"/>
</dbReference>
<evidence type="ECO:0000256" key="4">
    <source>
        <dbReference type="ARBA" id="ARBA00022606"/>
    </source>
</evidence>
<feature type="transmembrane region" description="Helical" evidence="12">
    <location>
        <begin position="171"/>
        <end position="191"/>
    </location>
</feature>
<evidence type="ECO:0000256" key="7">
    <source>
        <dbReference type="ARBA" id="ARBA00022989"/>
    </source>
</evidence>
<dbReference type="SUPFAM" id="SSF81321">
    <property type="entry name" value="Family A G protein-coupled receptor-like"/>
    <property type="match status" value="1"/>
</dbReference>
<keyword evidence="3" id="KW-0600">Photoreceptor protein</keyword>
<dbReference type="PhylomeDB" id="A0A0G4F8P7"/>
<dbReference type="PANTHER" id="PTHR28286">
    <property type="match status" value="1"/>
</dbReference>
<feature type="transmembrane region" description="Helical" evidence="12">
    <location>
        <begin position="106"/>
        <end position="123"/>
    </location>
</feature>
<keyword evidence="5 12" id="KW-0812">Transmembrane</keyword>
<protein>
    <submittedName>
        <fullName evidence="13">Uncharacterized protein</fullName>
    </submittedName>
</protein>
<dbReference type="Pfam" id="PF01036">
    <property type="entry name" value="Bac_rhodopsin"/>
    <property type="match status" value="1"/>
</dbReference>
<feature type="transmembrane region" description="Helical" evidence="12">
    <location>
        <begin position="37"/>
        <end position="61"/>
    </location>
</feature>
<reference evidence="13" key="1">
    <citation type="submission" date="2014-11" db="EMBL/GenBank/DDBJ databases">
        <authorList>
            <person name="Otto D Thomas"/>
            <person name="Naeem Raeece"/>
        </authorList>
    </citation>
    <scope>NUCLEOTIDE SEQUENCE</scope>
</reference>
<evidence type="ECO:0000256" key="1">
    <source>
        <dbReference type="ARBA" id="ARBA00004141"/>
    </source>
</evidence>
<keyword evidence="4" id="KW-0716">Sensory transduction</keyword>
<dbReference type="Gene3D" id="1.20.1070.10">
    <property type="entry name" value="Rhodopsin 7-helix transmembrane proteins"/>
    <property type="match status" value="1"/>
</dbReference>
<dbReference type="GO" id="GO:0007602">
    <property type="term" value="P:phototransduction"/>
    <property type="evidence" value="ECO:0007669"/>
    <property type="project" value="UniProtKB-KW"/>
</dbReference>
<keyword evidence="9 12" id="KW-0472">Membrane</keyword>
<evidence type="ECO:0000256" key="11">
    <source>
        <dbReference type="SAM" id="MobiDB-lite"/>
    </source>
</evidence>
<proteinExistence type="inferred from homology"/>
<keyword evidence="7 12" id="KW-1133">Transmembrane helix</keyword>
<comment type="subcellular location">
    <subcellularLocation>
        <location evidence="1">Membrane</location>
        <topology evidence="1">Multi-pass membrane protein</topology>
    </subcellularLocation>
</comment>
<accession>A0A0G4F8P7</accession>
<keyword evidence="8" id="KW-0157">Chromophore</keyword>
<keyword evidence="10" id="KW-0675">Receptor</keyword>
<evidence type="ECO:0000256" key="10">
    <source>
        <dbReference type="ARBA" id="ARBA00023170"/>
    </source>
</evidence>
<feature type="compositionally biased region" description="Basic and acidic residues" evidence="11">
    <location>
        <begin position="346"/>
        <end position="355"/>
    </location>
</feature>
<evidence type="ECO:0000256" key="2">
    <source>
        <dbReference type="ARBA" id="ARBA00008130"/>
    </source>
</evidence>
<evidence type="ECO:0000256" key="12">
    <source>
        <dbReference type="SAM" id="Phobius"/>
    </source>
</evidence>
<evidence type="ECO:0000256" key="9">
    <source>
        <dbReference type="ARBA" id="ARBA00023136"/>
    </source>
</evidence>
<dbReference type="AlphaFoldDB" id="A0A0G4F8P7"/>
<sequence length="399" mass="44577">MSESTFYIRIAQASICMTVGLFYWTRFPDPHVEDESLAVFSLCTSLNGYIMLFSGCHNLIMLSQVDDVIFEDCTRNDIARFVQFAITCPLFSWQVSLLARSKKQRQVELVLCTFLMLALGLWANATPEFSYRMMAFGLGGSFFVLLVVNLDWAVRETSENHDNLFKGKSNLRYIAVCVVVTWVAFPITWIIGPMGARVIPPQAEVIVLSTMDLISKLAFSAYVYYIRSKWTATLQQEKKKITACIDKGEEPPEELQPEIVTGRRRMSTVVVQAGNKALKELQELHSPPSVDMKGVADVPDVHQMSDPDGLAEKSRSTQKPEAQQLHETKPEESVDMMVIDAAIRAYTERRTKKSPDPLLEIEAPMRPEEDSTSEAPLPLVQAAPNCASASGGVPGILER</sequence>
<evidence type="ECO:0000313" key="13">
    <source>
        <dbReference type="EMBL" id="CEM08719.1"/>
    </source>
</evidence>
<name>A0A0G4F8P7_9ALVE</name>
<evidence type="ECO:0000256" key="8">
    <source>
        <dbReference type="ARBA" id="ARBA00022991"/>
    </source>
</evidence>
<comment type="similarity">
    <text evidence="2">Belongs to the archaeal/bacterial/fungal opsin family.</text>
</comment>
<dbReference type="SMART" id="SM01021">
    <property type="entry name" value="Bac_rhodopsin"/>
    <property type="match status" value="1"/>
</dbReference>
<dbReference type="GO" id="GO:0009881">
    <property type="term" value="F:photoreceptor activity"/>
    <property type="evidence" value="ECO:0007669"/>
    <property type="project" value="UniProtKB-KW"/>
</dbReference>
<evidence type="ECO:0000256" key="5">
    <source>
        <dbReference type="ARBA" id="ARBA00022692"/>
    </source>
</evidence>
<dbReference type="InterPro" id="IPR001425">
    <property type="entry name" value="Arc/bac/fun_rhodopsins"/>
</dbReference>
<dbReference type="GO" id="GO:0016020">
    <property type="term" value="C:membrane"/>
    <property type="evidence" value="ECO:0007669"/>
    <property type="project" value="UniProtKB-SubCell"/>
</dbReference>
<dbReference type="PRINTS" id="PR00251">
    <property type="entry name" value="BACTRLOPSIN"/>
</dbReference>
<gene>
    <name evidence="13" type="ORF">Cvel_15662</name>
</gene>
<dbReference type="EMBL" id="CDMZ01000186">
    <property type="protein sequence ID" value="CEM08719.1"/>
    <property type="molecule type" value="Genomic_DNA"/>
</dbReference>
<evidence type="ECO:0000256" key="3">
    <source>
        <dbReference type="ARBA" id="ARBA00022543"/>
    </source>
</evidence>
<evidence type="ECO:0000256" key="6">
    <source>
        <dbReference type="ARBA" id="ARBA00022925"/>
    </source>
</evidence>
<keyword evidence="6" id="KW-0681">Retinal protein</keyword>
<organism evidence="13">
    <name type="scientific">Chromera velia CCMP2878</name>
    <dbReference type="NCBI Taxonomy" id="1169474"/>
    <lineage>
        <taxon>Eukaryota</taxon>
        <taxon>Sar</taxon>
        <taxon>Alveolata</taxon>
        <taxon>Colpodellida</taxon>
        <taxon>Chromeraceae</taxon>
        <taxon>Chromera</taxon>
    </lineage>
</organism>
<dbReference type="VEuPathDB" id="CryptoDB:Cvel_15662"/>
<feature type="transmembrane region" description="Helical" evidence="12">
    <location>
        <begin position="203"/>
        <end position="225"/>
    </location>
</feature>
<feature type="compositionally biased region" description="Basic and acidic residues" evidence="11">
    <location>
        <begin position="299"/>
        <end position="315"/>
    </location>
</feature>
<feature type="transmembrane region" description="Helical" evidence="12">
    <location>
        <begin position="129"/>
        <end position="150"/>
    </location>
</feature>
<feature type="region of interest" description="Disordered" evidence="11">
    <location>
        <begin position="284"/>
        <end position="399"/>
    </location>
</feature>